<proteinExistence type="predicted"/>
<gene>
    <name evidence="2" type="ORF">SAMN05444716_101218</name>
</gene>
<evidence type="ECO:0000313" key="3">
    <source>
        <dbReference type="Proteomes" id="UP000198873"/>
    </source>
</evidence>
<dbReference type="Proteomes" id="UP000198873">
    <property type="component" value="Unassembled WGS sequence"/>
</dbReference>
<dbReference type="InterPro" id="IPR007278">
    <property type="entry name" value="DUF397"/>
</dbReference>
<keyword evidence="3" id="KW-1185">Reference proteome</keyword>
<dbReference type="Pfam" id="PF04149">
    <property type="entry name" value="DUF397"/>
    <property type="match status" value="1"/>
</dbReference>
<dbReference type="EMBL" id="FPAB01000001">
    <property type="protein sequence ID" value="SFS34204.1"/>
    <property type="molecule type" value="Genomic_DNA"/>
</dbReference>
<evidence type="ECO:0000313" key="2">
    <source>
        <dbReference type="EMBL" id="SFS34204.1"/>
    </source>
</evidence>
<accession>A0A1I6P1X4</accession>
<dbReference type="RefSeq" id="WP_026047083.1">
    <property type="nucleotide sequence ID" value="NZ_CP054938.1"/>
</dbReference>
<dbReference type="AlphaFoldDB" id="A0A1I6P1X4"/>
<reference evidence="3" key="1">
    <citation type="submission" date="2016-10" db="EMBL/GenBank/DDBJ databases">
        <authorList>
            <person name="Varghese N."/>
            <person name="Submissions S."/>
        </authorList>
    </citation>
    <scope>NUCLEOTIDE SEQUENCE [LARGE SCALE GENOMIC DNA]</scope>
    <source>
        <strain evidence="3">CGMCC 4.7047</strain>
    </source>
</reference>
<name>A0A1I6P1X4_9ACTN</name>
<evidence type="ECO:0000259" key="1">
    <source>
        <dbReference type="Pfam" id="PF04149"/>
    </source>
</evidence>
<feature type="domain" description="DUF397" evidence="1">
    <location>
        <begin position="6"/>
        <end position="59"/>
    </location>
</feature>
<dbReference type="STRING" id="1176198.SAMN05444716_101218"/>
<organism evidence="2 3">
    <name type="scientific">Streptomyces harbinensis</name>
    <dbReference type="NCBI Taxonomy" id="1176198"/>
    <lineage>
        <taxon>Bacteria</taxon>
        <taxon>Bacillati</taxon>
        <taxon>Actinomycetota</taxon>
        <taxon>Actinomycetes</taxon>
        <taxon>Kitasatosporales</taxon>
        <taxon>Streptomycetaceae</taxon>
        <taxon>Streptomyces</taxon>
    </lineage>
</organism>
<protein>
    <recommendedName>
        <fullName evidence="1">DUF397 domain-containing protein</fullName>
    </recommendedName>
</protein>
<sequence length="62" mass="6721">MPPEFTWRRSRYSGASNAACVEVSDGHPAGLPVRDSKSPDGPVVFFPSPAWSAFIADLKNSR</sequence>